<protein>
    <recommendedName>
        <fullName evidence="4">Lipoprotein</fullName>
    </recommendedName>
</protein>
<dbReference type="AlphaFoldDB" id="A0A076LIF5"/>
<gene>
    <name evidence="2" type="ORF">ETEE_1347</name>
</gene>
<dbReference type="KEGG" id="ete:ETEE_1347"/>
<feature type="chain" id="PRO_5001714844" description="Lipoprotein" evidence="1">
    <location>
        <begin position="24"/>
        <end position="138"/>
    </location>
</feature>
<evidence type="ECO:0000256" key="1">
    <source>
        <dbReference type="SAM" id="SignalP"/>
    </source>
</evidence>
<name>A0A076LIF5_9GAMM</name>
<dbReference type="PROSITE" id="PS51257">
    <property type="entry name" value="PROKAR_LIPOPROTEIN"/>
    <property type="match status" value="1"/>
</dbReference>
<dbReference type="HOGENOM" id="CLU_1872166_0_0_6"/>
<organism evidence="2 3">
    <name type="scientific">Edwardsiella anguillarum ET080813</name>
    <dbReference type="NCBI Taxonomy" id="667120"/>
    <lineage>
        <taxon>Bacteria</taxon>
        <taxon>Pseudomonadati</taxon>
        <taxon>Pseudomonadota</taxon>
        <taxon>Gammaproteobacteria</taxon>
        <taxon>Enterobacterales</taxon>
        <taxon>Hafniaceae</taxon>
        <taxon>Edwardsiella</taxon>
    </lineage>
</organism>
<proteinExistence type="predicted"/>
<dbReference type="Proteomes" id="UP000028681">
    <property type="component" value="Chromosome"/>
</dbReference>
<dbReference type="EMBL" id="CP006664">
    <property type="protein sequence ID" value="AIJ07801.1"/>
    <property type="molecule type" value="Genomic_DNA"/>
</dbReference>
<evidence type="ECO:0000313" key="2">
    <source>
        <dbReference type="EMBL" id="AIJ07801.1"/>
    </source>
</evidence>
<evidence type="ECO:0000313" key="3">
    <source>
        <dbReference type="Proteomes" id="UP000028681"/>
    </source>
</evidence>
<reference evidence="2 3" key="1">
    <citation type="journal article" date="2012" name="PLoS ONE">
        <title>Edwardsiella comparative phylogenomics reveal the new intra/inter-species taxonomic relationships, virulence evolution and niche adaptation mechanisms.</title>
        <authorList>
            <person name="Yang M."/>
            <person name="Lv Y."/>
            <person name="Xiao J."/>
            <person name="Wu H."/>
            <person name="Zheng H."/>
            <person name="Liu Q."/>
            <person name="Zhang Y."/>
            <person name="Wang Q."/>
        </authorList>
    </citation>
    <scope>NUCLEOTIDE SEQUENCE [LARGE SCALE GENOMIC DNA]</scope>
    <source>
        <strain evidence="3">080813</strain>
    </source>
</reference>
<keyword evidence="1" id="KW-0732">Signal</keyword>
<sequence>MTMMKKTCMALLTVASCSGIAQAAEMIGPYPAVGETNCGGLKVLSTAINSDNMMALKITDPSNNLTQLYLAKRTEDMSDKVAYTLSRYDEASGRFTPDPAHITIRFGIKMQTGVPGTDRYNMTIGNQQFVCSPFTIFP</sequence>
<evidence type="ECO:0008006" key="4">
    <source>
        <dbReference type="Google" id="ProtNLM"/>
    </source>
</evidence>
<accession>A0A076LIF5</accession>
<feature type="signal peptide" evidence="1">
    <location>
        <begin position="1"/>
        <end position="23"/>
    </location>
</feature>